<reference evidence="3" key="1">
    <citation type="submission" date="2019-08" db="EMBL/GenBank/DDBJ databases">
        <authorList>
            <person name="Kucharzyk K."/>
            <person name="Murdoch R.W."/>
            <person name="Higgins S."/>
            <person name="Loffler F."/>
        </authorList>
    </citation>
    <scope>NUCLEOTIDE SEQUENCE</scope>
</reference>
<dbReference type="InterPro" id="IPR036890">
    <property type="entry name" value="HATPase_C_sf"/>
</dbReference>
<dbReference type="GO" id="GO:0016020">
    <property type="term" value="C:membrane"/>
    <property type="evidence" value="ECO:0007669"/>
    <property type="project" value="InterPro"/>
</dbReference>
<dbReference type="EMBL" id="VSSQ01045424">
    <property type="protein sequence ID" value="MPM99323.1"/>
    <property type="molecule type" value="Genomic_DNA"/>
</dbReference>
<comment type="caution">
    <text evidence="3">The sequence shown here is derived from an EMBL/GenBank/DDBJ whole genome shotgun (WGS) entry which is preliminary data.</text>
</comment>
<evidence type="ECO:0000313" key="3">
    <source>
        <dbReference type="EMBL" id="MPM99323.1"/>
    </source>
</evidence>
<dbReference type="PRINTS" id="PR00344">
    <property type="entry name" value="BCTRLSENSOR"/>
</dbReference>
<dbReference type="InterPro" id="IPR003594">
    <property type="entry name" value="HATPase_dom"/>
</dbReference>
<accession>A0A645EEX7</accession>
<organism evidence="3">
    <name type="scientific">bioreactor metagenome</name>
    <dbReference type="NCBI Taxonomy" id="1076179"/>
    <lineage>
        <taxon>unclassified sequences</taxon>
        <taxon>metagenomes</taxon>
        <taxon>ecological metagenomes</taxon>
    </lineage>
</organism>
<name>A0A645EEX7_9ZZZZ</name>
<feature type="coiled-coil region" evidence="1">
    <location>
        <begin position="105"/>
        <end position="144"/>
    </location>
</feature>
<dbReference type="InterPro" id="IPR004358">
    <property type="entry name" value="Sig_transdc_His_kin-like_C"/>
</dbReference>
<dbReference type="PROSITE" id="PS50109">
    <property type="entry name" value="HIS_KIN"/>
    <property type="match status" value="1"/>
</dbReference>
<gene>
    <name evidence="3" type="ORF">SDC9_146514</name>
</gene>
<dbReference type="Pfam" id="PF02518">
    <property type="entry name" value="HATPase_c"/>
    <property type="match status" value="1"/>
</dbReference>
<dbReference type="Gene3D" id="3.30.565.10">
    <property type="entry name" value="Histidine kinase-like ATPase, C-terminal domain"/>
    <property type="match status" value="1"/>
</dbReference>
<dbReference type="InterPro" id="IPR005467">
    <property type="entry name" value="His_kinase_dom"/>
</dbReference>
<dbReference type="Pfam" id="PF06580">
    <property type="entry name" value="His_kinase"/>
    <property type="match status" value="1"/>
</dbReference>
<keyword evidence="1" id="KW-0175">Coiled coil</keyword>
<dbReference type="SUPFAM" id="SSF55874">
    <property type="entry name" value="ATPase domain of HSP90 chaperone/DNA topoisomerase II/histidine kinase"/>
    <property type="match status" value="1"/>
</dbReference>
<dbReference type="InterPro" id="IPR010559">
    <property type="entry name" value="Sig_transdc_His_kin_internal"/>
</dbReference>
<sequence>MLEGLEAVRKGKPYIYKCHMGLVDFAVPITVQGQYLGALMAGQVLTDESKGAELESIIQCNTNIEQDKELMEAYKGLPTIPFDRIESIVQMMFHISNYIVNESALKIVQTELNEKNIKYMESKREQIEIEKELKSAQLKALQSQVNPHFLFNVLNSISALALIEEAPKTHDVICDLAKMLRYILKKVNQMVELEDAINYVTAYLQIQKVRFGSRLKFYIDVQEECKKVKVPFMIIQPFVENSIIHGLESKEEGGVIKITVYESGNSIVICIEDNGVGIENSMIELINEGKDEEYRRNTSSGIGIINIRQRLTYHYGDKYYLNVNSAIDKGTEVKIILPK</sequence>
<feature type="domain" description="Histidine kinase" evidence="2">
    <location>
        <begin position="145"/>
        <end position="339"/>
    </location>
</feature>
<proteinExistence type="predicted"/>
<evidence type="ECO:0000256" key="1">
    <source>
        <dbReference type="SAM" id="Coils"/>
    </source>
</evidence>
<dbReference type="PANTHER" id="PTHR34220">
    <property type="entry name" value="SENSOR HISTIDINE KINASE YPDA"/>
    <property type="match status" value="1"/>
</dbReference>
<protein>
    <recommendedName>
        <fullName evidence="2">Histidine kinase domain-containing protein</fullName>
    </recommendedName>
</protein>
<evidence type="ECO:0000259" key="2">
    <source>
        <dbReference type="PROSITE" id="PS50109"/>
    </source>
</evidence>
<dbReference type="Pfam" id="PF10114">
    <property type="entry name" value="PocR"/>
    <property type="match status" value="1"/>
</dbReference>
<dbReference type="InterPro" id="IPR018771">
    <property type="entry name" value="PocR_dom"/>
</dbReference>
<dbReference type="AlphaFoldDB" id="A0A645EEX7"/>
<dbReference type="InterPro" id="IPR050640">
    <property type="entry name" value="Bact_2-comp_sensor_kinase"/>
</dbReference>
<dbReference type="PANTHER" id="PTHR34220:SF7">
    <property type="entry name" value="SENSOR HISTIDINE KINASE YPDA"/>
    <property type="match status" value="1"/>
</dbReference>
<dbReference type="GO" id="GO:0000155">
    <property type="term" value="F:phosphorelay sensor kinase activity"/>
    <property type="evidence" value="ECO:0007669"/>
    <property type="project" value="InterPro"/>
</dbReference>